<reference evidence="1 2" key="1">
    <citation type="journal article" date="2018" name="Elife">
        <title>Functional genomics of lipid metabolism in the oleaginous yeast Rhodosporidium toruloides.</title>
        <authorList>
            <person name="Coradetti S.T."/>
            <person name="Pinel D."/>
            <person name="Geiselman G."/>
            <person name="Ito M."/>
            <person name="Mondo S."/>
            <person name="Reilly M.C."/>
            <person name="Cheng Y.F."/>
            <person name="Bauer S."/>
            <person name="Grigoriev I."/>
            <person name="Gladden J.M."/>
            <person name="Simmons B.A."/>
            <person name="Brem R."/>
            <person name="Arkin A.P."/>
            <person name="Skerker J.M."/>
        </authorList>
    </citation>
    <scope>NUCLEOTIDE SEQUENCE [LARGE SCALE GENOMIC DNA]</scope>
    <source>
        <strain evidence="1 2">NBRC 0880</strain>
    </source>
</reference>
<evidence type="ECO:0000313" key="1">
    <source>
        <dbReference type="EMBL" id="PRQ77994.1"/>
    </source>
</evidence>
<comment type="caution">
    <text evidence="1">The sequence shown here is derived from an EMBL/GenBank/DDBJ whole genome shotgun (WGS) entry which is preliminary data.</text>
</comment>
<proteinExistence type="predicted"/>
<sequence>MYAILARPAEELETRVLFLRGLRRTFSSPSPPPPRPRIALRFFCFFVSLAPTRRGGCAIGGMSLRFLPGSRRLSTRYCEDGGENRDETRDLASAAASALHKCLERDIQDARAKALAAFPAVEPTDEEAERLADLVDELVEGKLNAHKWVRLLIAQRCLLEPGEFRRELARAEPSASHGDSHSAEAVAWRVVQAHTVAWQIVGSERPSKALALQLSKSYLLAHDREIRSANLPTGRLDSSSPTYVYYKADYLNVLARRARRYCDRARVLKYYYKLFMDELRDTGNPLTAGEKVLRYLDKEEA</sequence>
<accession>A0A2T0AJ21</accession>
<gene>
    <name evidence="1" type="ORF">AAT19DRAFT_9062</name>
</gene>
<dbReference type="Proteomes" id="UP000239560">
    <property type="component" value="Unassembled WGS sequence"/>
</dbReference>
<evidence type="ECO:0000313" key="2">
    <source>
        <dbReference type="Proteomes" id="UP000239560"/>
    </source>
</evidence>
<dbReference type="AlphaFoldDB" id="A0A2T0AJ21"/>
<name>A0A2T0AJ21_RHOTO</name>
<organism evidence="1 2">
    <name type="scientific">Rhodotorula toruloides</name>
    <name type="common">Yeast</name>
    <name type="synonym">Rhodosporidium toruloides</name>
    <dbReference type="NCBI Taxonomy" id="5286"/>
    <lineage>
        <taxon>Eukaryota</taxon>
        <taxon>Fungi</taxon>
        <taxon>Dikarya</taxon>
        <taxon>Basidiomycota</taxon>
        <taxon>Pucciniomycotina</taxon>
        <taxon>Microbotryomycetes</taxon>
        <taxon>Sporidiobolales</taxon>
        <taxon>Sporidiobolaceae</taxon>
        <taxon>Rhodotorula</taxon>
    </lineage>
</organism>
<dbReference type="EMBL" id="LCTV02000001">
    <property type="protein sequence ID" value="PRQ77994.1"/>
    <property type="molecule type" value="Genomic_DNA"/>
</dbReference>
<protein>
    <submittedName>
        <fullName evidence="1">Uncharacterized protein</fullName>
    </submittedName>
</protein>